<keyword evidence="3 10" id="KW-0813">Transport</keyword>
<keyword evidence="5 10" id="KW-0997">Cell inner membrane</keyword>
<keyword evidence="10" id="KW-0735">Signal-anchor</keyword>
<sequence>MATLALSLTTATKADRAGGRLALEAPSFRTIEPVTEPVAYERAVYQPSRRAGPVAALASAAVLLATGAALATLSIVAQQKEQQRLTVVAMKQLDTTPPPPPPPAKSLDKPITPPEQAFVPKPMITLPAPGPQKVAMDLPPPIQPSVVEAPRVPVPNAPVAAAPVAATPVEGGDLSSQVISARPPVYPIDARRRREQGTVKLRVLVGPDGRVEDLQIAVSSGSDQLDKAALTAVRRWRWAPQKQNGQPVAVRGMVPVTFALA</sequence>
<dbReference type="SUPFAM" id="SSF74653">
    <property type="entry name" value="TolA/TonB C-terminal domain"/>
    <property type="match status" value="1"/>
</dbReference>
<dbReference type="RefSeq" id="WP_183616079.1">
    <property type="nucleotide sequence ID" value="NZ_JACIDY010000002.1"/>
</dbReference>
<evidence type="ECO:0000259" key="11">
    <source>
        <dbReference type="PROSITE" id="PS52015"/>
    </source>
</evidence>
<dbReference type="PRINTS" id="PR01374">
    <property type="entry name" value="TONBPROTEIN"/>
</dbReference>
<keyword evidence="8 10" id="KW-1133">Transmembrane helix</keyword>
<evidence type="ECO:0000256" key="3">
    <source>
        <dbReference type="ARBA" id="ARBA00022448"/>
    </source>
</evidence>
<comment type="function">
    <text evidence="10">Interacts with outer membrane receptor proteins that carry out high-affinity binding and energy dependent uptake into the periplasmic space of specific substrates. It could act to transduce energy from the cytoplasmic membrane to specific energy-requiring processes in the outer membrane, resulting in the release into the periplasm of ligands bound by these outer membrane proteins.</text>
</comment>
<evidence type="ECO:0000256" key="10">
    <source>
        <dbReference type="RuleBase" id="RU362123"/>
    </source>
</evidence>
<proteinExistence type="inferred from homology"/>
<dbReference type="EMBL" id="JACIDY010000002">
    <property type="protein sequence ID" value="MBB3939277.1"/>
    <property type="molecule type" value="Genomic_DNA"/>
</dbReference>
<reference evidence="12 13" key="1">
    <citation type="submission" date="2020-08" db="EMBL/GenBank/DDBJ databases">
        <title>Genomic Encyclopedia of Type Strains, Phase IV (KMG-IV): sequencing the most valuable type-strain genomes for metagenomic binning, comparative biology and taxonomic classification.</title>
        <authorList>
            <person name="Goeker M."/>
        </authorList>
    </citation>
    <scope>NUCLEOTIDE SEQUENCE [LARGE SCALE GENOMIC DNA]</scope>
    <source>
        <strain evidence="12 13">DSM 27568</strain>
    </source>
</reference>
<dbReference type="InterPro" id="IPR006260">
    <property type="entry name" value="TonB/TolA_C"/>
</dbReference>
<dbReference type="PANTHER" id="PTHR33446:SF2">
    <property type="entry name" value="PROTEIN TONB"/>
    <property type="match status" value="1"/>
</dbReference>
<dbReference type="PANTHER" id="PTHR33446">
    <property type="entry name" value="PROTEIN TONB-RELATED"/>
    <property type="match status" value="1"/>
</dbReference>
<dbReference type="GO" id="GO:0015891">
    <property type="term" value="P:siderophore transport"/>
    <property type="evidence" value="ECO:0007669"/>
    <property type="project" value="InterPro"/>
</dbReference>
<dbReference type="AlphaFoldDB" id="A0A7W6BYN8"/>
<evidence type="ECO:0000313" key="13">
    <source>
        <dbReference type="Proteomes" id="UP000561459"/>
    </source>
</evidence>
<dbReference type="Proteomes" id="UP000561459">
    <property type="component" value="Unassembled WGS sequence"/>
</dbReference>
<accession>A0A7W6BYN8</accession>
<keyword evidence="7 10" id="KW-0653">Protein transport</keyword>
<dbReference type="InterPro" id="IPR037682">
    <property type="entry name" value="TonB_C"/>
</dbReference>
<comment type="caution">
    <text evidence="12">The sequence shown here is derived from an EMBL/GenBank/DDBJ whole genome shotgun (WGS) entry which is preliminary data.</text>
</comment>
<keyword evidence="6 10" id="KW-0812">Transmembrane</keyword>
<evidence type="ECO:0000256" key="6">
    <source>
        <dbReference type="ARBA" id="ARBA00022692"/>
    </source>
</evidence>
<dbReference type="GO" id="GO:0030288">
    <property type="term" value="C:outer membrane-bounded periplasmic space"/>
    <property type="evidence" value="ECO:0007669"/>
    <property type="project" value="InterPro"/>
</dbReference>
<dbReference type="GO" id="GO:0015031">
    <property type="term" value="P:protein transport"/>
    <property type="evidence" value="ECO:0007669"/>
    <property type="project" value="UniProtKB-UniRule"/>
</dbReference>
<comment type="subcellular location">
    <subcellularLocation>
        <location evidence="1 10">Cell inner membrane</location>
        <topology evidence="1 10">Single-pass membrane protein</topology>
        <orientation evidence="1 10">Periplasmic side</orientation>
    </subcellularLocation>
</comment>
<dbReference type="InterPro" id="IPR051045">
    <property type="entry name" value="TonB-dependent_transducer"/>
</dbReference>
<dbReference type="GO" id="GO:0055085">
    <property type="term" value="P:transmembrane transport"/>
    <property type="evidence" value="ECO:0007669"/>
    <property type="project" value="InterPro"/>
</dbReference>
<evidence type="ECO:0000256" key="5">
    <source>
        <dbReference type="ARBA" id="ARBA00022519"/>
    </source>
</evidence>
<organism evidence="12 13">
    <name type="scientific">Novosphingobium fluoreni</name>
    <dbReference type="NCBI Taxonomy" id="1391222"/>
    <lineage>
        <taxon>Bacteria</taxon>
        <taxon>Pseudomonadati</taxon>
        <taxon>Pseudomonadota</taxon>
        <taxon>Alphaproteobacteria</taxon>
        <taxon>Sphingomonadales</taxon>
        <taxon>Sphingomonadaceae</taxon>
        <taxon>Novosphingobium</taxon>
    </lineage>
</organism>
<gene>
    <name evidence="12" type="ORF">GGR39_000917</name>
</gene>
<evidence type="ECO:0000256" key="9">
    <source>
        <dbReference type="ARBA" id="ARBA00023136"/>
    </source>
</evidence>
<evidence type="ECO:0000313" key="12">
    <source>
        <dbReference type="EMBL" id="MBB3939277.1"/>
    </source>
</evidence>
<keyword evidence="13" id="KW-1185">Reference proteome</keyword>
<comment type="similarity">
    <text evidence="2 10">Belongs to the TonB family.</text>
</comment>
<dbReference type="PROSITE" id="PS52015">
    <property type="entry name" value="TONB_CTD"/>
    <property type="match status" value="1"/>
</dbReference>
<dbReference type="GO" id="GO:0098797">
    <property type="term" value="C:plasma membrane protein complex"/>
    <property type="evidence" value="ECO:0007669"/>
    <property type="project" value="TreeGrafter"/>
</dbReference>
<dbReference type="NCBIfam" id="TIGR01352">
    <property type="entry name" value="tonB_Cterm"/>
    <property type="match status" value="1"/>
</dbReference>
<dbReference type="InterPro" id="IPR003538">
    <property type="entry name" value="TonB"/>
</dbReference>
<evidence type="ECO:0000256" key="8">
    <source>
        <dbReference type="ARBA" id="ARBA00022989"/>
    </source>
</evidence>
<protein>
    <recommendedName>
        <fullName evidence="10">Protein TonB</fullName>
    </recommendedName>
</protein>
<keyword evidence="9 10" id="KW-0472">Membrane</keyword>
<evidence type="ECO:0000256" key="1">
    <source>
        <dbReference type="ARBA" id="ARBA00004383"/>
    </source>
</evidence>
<evidence type="ECO:0000256" key="2">
    <source>
        <dbReference type="ARBA" id="ARBA00006555"/>
    </source>
</evidence>
<evidence type="ECO:0000256" key="7">
    <source>
        <dbReference type="ARBA" id="ARBA00022927"/>
    </source>
</evidence>
<dbReference type="Pfam" id="PF03544">
    <property type="entry name" value="TonB_C"/>
    <property type="match status" value="1"/>
</dbReference>
<keyword evidence="4 10" id="KW-1003">Cell membrane</keyword>
<feature type="transmembrane region" description="Helical" evidence="10">
    <location>
        <begin position="54"/>
        <end position="76"/>
    </location>
</feature>
<name>A0A7W6BYN8_9SPHN</name>
<feature type="domain" description="TonB C-terminal" evidence="11">
    <location>
        <begin position="171"/>
        <end position="261"/>
    </location>
</feature>
<dbReference type="Gene3D" id="3.30.1150.10">
    <property type="match status" value="1"/>
</dbReference>
<evidence type="ECO:0000256" key="4">
    <source>
        <dbReference type="ARBA" id="ARBA00022475"/>
    </source>
</evidence>
<dbReference type="GO" id="GO:0031992">
    <property type="term" value="F:energy transducer activity"/>
    <property type="evidence" value="ECO:0007669"/>
    <property type="project" value="InterPro"/>
</dbReference>